<sequence>MPFPLALAWPALLAAAEYTATALAGIAIGVGVAVGITEGTKSTTADDIDIKPKTPKPRTEEQIENDITIGGIKSKTRTEAIAMSGALARSTEECKSCPASTGEPKNEYRSFGNDINSKYQIYITKAPYGSGWVQEWTYATVSFDGFQRSYCLLQETKGSYDQFFIAENQIKKYWSGVQGMVQQAGTQNAIVSSTAPNKLAWYFMEKLSFNYFTKLFRSLGYTMDTYNIPMPSF</sequence>
<proteinExistence type="predicted"/>
<dbReference type="EMBL" id="CBSV010000176">
    <property type="protein sequence ID" value="CDH02253.1"/>
    <property type="molecule type" value="Genomic_DNA"/>
</dbReference>
<reference evidence="2" key="1">
    <citation type="submission" date="2013-07" db="EMBL/GenBank/DDBJ databases">
        <title>Sub-species coevolution in mutualistic symbiosis.</title>
        <authorList>
            <person name="Murfin K."/>
            <person name="Klassen J."/>
            <person name="Lee M."/>
            <person name="Forst S."/>
            <person name="Stock P."/>
            <person name="Goodrich-Blair H."/>
        </authorList>
    </citation>
    <scope>NUCLEOTIDE SEQUENCE [LARGE SCALE GENOMIC DNA]</scope>
    <source>
        <strain evidence="2">Feltiae Moldova</strain>
    </source>
</reference>
<protein>
    <recommendedName>
        <fullName evidence="1">Tox-REase-5 domain-containing protein</fullName>
    </recommendedName>
</protein>
<evidence type="ECO:0000313" key="2">
    <source>
        <dbReference type="EMBL" id="CDH02253.1"/>
    </source>
</evidence>
<dbReference type="RefSeq" id="WP_051863137.1">
    <property type="nucleotide sequence ID" value="NZ_CAWLWD010000217.1"/>
</dbReference>
<dbReference type="Pfam" id="PF15648">
    <property type="entry name" value="Tox-REase-5"/>
    <property type="match status" value="1"/>
</dbReference>
<comment type="caution">
    <text evidence="2">The sequence shown here is derived from an EMBL/GenBank/DDBJ whole genome shotgun (WGS) entry which is preliminary data.</text>
</comment>
<feature type="domain" description="Tox-REase-5" evidence="1">
    <location>
        <begin position="118"/>
        <end position="205"/>
    </location>
</feature>
<dbReference type="InterPro" id="IPR028904">
    <property type="entry name" value="Tox-REase-5_dom"/>
</dbReference>
<organism evidence="2 3">
    <name type="scientific">Xenorhabdus bovienii str. feltiae Moldova</name>
    <dbReference type="NCBI Taxonomy" id="1398200"/>
    <lineage>
        <taxon>Bacteria</taxon>
        <taxon>Pseudomonadati</taxon>
        <taxon>Pseudomonadota</taxon>
        <taxon>Gammaproteobacteria</taxon>
        <taxon>Enterobacterales</taxon>
        <taxon>Morganellaceae</taxon>
        <taxon>Xenorhabdus</taxon>
    </lineage>
</organism>
<name>A0A077NV71_XENBV</name>
<gene>
    <name evidence="2" type="ORF">XBFM1_2570002</name>
</gene>
<accession>A0A077NV71</accession>
<dbReference type="AlphaFoldDB" id="A0A077NV71"/>
<evidence type="ECO:0000259" key="1">
    <source>
        <dbReference type="Pfam" id="PF15648"/>
    </source>
</evidence>
<dbReference type="HOGENOM" id="CLU_1146833_0_0_6"/>
<dbReference type="Proteomes" id="UP000028487">
    <property type="component" value="Unassembled WGS sequence"/>
</dbReference>
<evidence type="ECO:0000313" key="3">
    <source>
        <dbReference type="Proteomes" id="UP000028487"/>
    </source>
</evidence>